<proteinExistence type="predicted"/>
<name>A0ABP3TYX7_9FLAO</name>
<dbReference type="RefSeq" id="WP_343911889.1">
    <property type="nucleotide sequence ID" value="NZ_BAAAGE010000001.1"/>
</dbReference>
<reference evidence="3" key="1">
    <citation type="journal article" date="2019" name="Int. J. Syst. Evol. Microbiol.">
        <title>The Global Catalogue of Microorganisms (GCM) 10K type strain sequencing project: providing services to taxonomists for standard genome sequencing and annotation.</title>
        <authorList>
            <consortium name="The Broad Institute Genomics Platform"/>
            <consortium name="The Broad Institute Genome Sequencing Center for Infectious Disease"/>
            <person name="Wu L."/>
            <person name="Ma J."/>
        </authorList>
    </citation>
    <scope>NUCLEOTIDE SEQUENCE [LARGE SCALE GENOMIC DNA]</scope>
    <source>
        <strain evidence="3">JCM 15974</strain>
    </source>
</reference>
<dbReference type="InterPro" id="IPR025401">
    <property type="entry name" value="DUF4374"/>
</dbReference>
<gene>
    <name evidence="2" type="ORF">GCM10009430_16840</name>
</gene>
<dbReference type="EMBL" id="BAAAGE010000001">
    <property type="protein sequence ID" value="GAA0718545.1"/>
    <property type="molecule type" value="Genomic_DNA"/>
</dbReference>
<keyword evidence="3" id="KW-1185">Reference proteome</keyword>
<dbReference type="PROSITE" id="PS51257">
    <property type="entry name" value="PROKAR_LIPOPROTEIN"/>
    <property type="match status" value="1"/>
</dbReference>
<feature type="signal peptide" evidence="1">
    <location>
        <begin position="1"/>
        <end position="25"/>
    </location>
</feature>
<feature type="chain" id="PRO_5045588631" evidence="1">
    <location>
        <begin position="26"/>
        <end position="427"/>
    </location>
</feature>
<evidence type="ECO:0000256" key="1">
    <source>
        <dbReference type="SAM" id="SignalP"/>
    </source>
</evidence>
<evidence type="ECO:0000313" key="3">
    <source>
        <dbReference type="Proteomes" id="UP001501758"/>
    </source>
</evidence>
<dbReference type="Pfam" id="PF14298">
    <property type="entry name" value="DUF4374"/>
    <property type="match status" value="1"/>
</dbReference>
<accession>A0ABP3TYX7</accession>
<comment type="caution">
    <text evidence="2">The sequence shown here is derived from an EMBL/GenBank/DDBJ whole genome shotgun (WGS) entry which is preliminary data.</text>
</comment>
<dbReference type="SUPFAM" id="SSF82171">
    <property type="entry name" value="DPP6 N-terminal domain-like"/>
    <property type="match status" value="1"/>
</dbReference>
<protein>
    <submittedName>
        <fullName evidence="2">DUF4374 domain-containing protein</fullName>
    </submittedName>
</protein>
<dbReference type="Proteomes" id="UP001501758">
    <property type="component" value="Unassembled WGS sequence"/>
</dbReference>
<keyword evidence="1" id="KW-0732">Signal</keyword>
<organism evidence="2 3">
    <name type="scientific">Aquimarina litoralis</name>
    <dbReference type="NCBI Taxonomy" id="584605"/>
    <lineage>
        <taxon>Bacteria</taxon>
        <taxon>Pseudomonadati</taxon>
        <taxon>Bacteroidota</taxon>
        <taxon>Flavobacteriia</taxon>
        <taxon>Flavobacteriales</taxon>
        <taxon>Flavobacteriaceae</taxon>
        <taxon>Aquimarina</taxon>
    </lineage>
</organism>
<sequence>MKTIKWIQSAMLVVAIAMIATSCSSDDNGGTITDPDPDPVAVSKYVVGFEAFPVGDESPVDYILELPSLESLTTGEISVEGQGIPLRGWRFFHGAGNTVFTAGYSDDDKCIAYQLDENGDLVEKANFAFQSTLDNYAAIDDNTLIAVELTYGGLSDKRFHIVNAETGLLEEIKEHPIDIDMGDGTATNPGSIPWVTGMVLRDGKLFVSYHKWLADGSFITPDVDRAYVAVYSYPAFELEKIIEDDRTSPIGVNGHSTGIEQTENGDIYSFSTSALSAGFTAASKPSGILRIKNGETEFDSDYFFNVEEALNGGKIFWMDYVGNGKAIARIILDDTNGAGEWGAFFKKDVFKMVVIDLVNQTVTDVAGVPTHGHRYTSPMFVEDGKAYISSSTDTETYVYIVDPETATATQGAKVLGLGLKGIFKISN</sequence>
<evidence type="ECO:0000313" key="2">
    <source>
        <dbReference type="EMBL" id="GAA0718545.1"/>
    </source>
</evidence>